<protein>
    <submittedName>
        <fullName evidence="2">Uncharacterized protein</fullName>
    </submittedName>
</protein>
<evidence type="ECO:0000313" key="2">
    <source>
        <dbReference type="EMBL" id="MED6119576.1"/>
    </source>
</evidence>
<dbReference type="Proteomes" id="UP001341840">
    <property type="component" value="Unassembled WGS sequence"/>
</dbReference>
<proteinExistence type="predicted"/>
<feature type="compositionally biased region" description="Basic residues" evidence="1">
    <location>
        <begin position="94"/>
        <end position="106"/>
    </location>
</feature>
<feature type="compositionally biased region" description="Basic and acidic residues" evidence="1">
    <location>
        <begin position="114"/>
        <end position="128"/>
    </location>
</feature>
<evidence type="ECO:0000256" key="1">
    <source>
        <dbReference type="SAM" id="MobiDB-lite"/>
    </source>
</evidence>
<keyword evidence="3" id="KW-1185">Reference proteome</keyword>
<feature type="compositionally biased region" description="Acidic residues" evidence="1">
    <location>
        <begin position="50"/>
        <end position="60"/>
    </location>
</feature>
<sequence>METQQTRRRTQKSPTRTKSIEDDRRIEEIIQERLVGLHNGNIMDETNPLTEEDEGLDENNGDGPDSEVFAPPGFQNRIPLRVKRKEVAENVNKGRSRSRKTRKRRGGVPPQGLKLKERLVGNSRDPHKNDKRKKKKECVWSECEDWREKEGSDDEIEDVEEEAENTWRSGVKAGLVVDDDKRSIWYSKKKLTETYT</sequence>
<name>A0ABU6R6H8_9FABA</name>
<gene>
    <name evidence="2" type="ORF">PIB30_013010</name>
</gene>
<organism evidence="2 3">
    <name type="scientific">Stylosanthes scabra</name>
    <dbReference type="NCBI Taxonomy" id="79078"/>
    <lineage>
        <taxon>Eukaryota</taxon>
        <taxon>Viridiplantae</taxon>
        <taxon>Streptophyta</taxon>
        <taxon>Embryophyta</taxon>
        <taxon>Tracheophyta</taxon>
        <taxon>Spermatophyta</taxon>
        <taxon>Magnoliopsida</taxon>
        <taxon>eudicotyledons</taxon>
        <taxon>Gunneridae</taxon>
        <taxon>Pentapetalae</taxon>
        <taxon>rosids</taxon>
        <taxon>fabids</taxon>
        <taxon>Fabales</taxon>
        <taxon>Fabaceae</taxon>
        <taxon>Papilionoideae</taxon>
        <taxon>50 kb inversion clade</taxon>
        <taxon>dalbergioids sensu lato</taxon>
        <taxon>Dalbergieae</taxon>
        <taxon>Pterocarpus clade</taxon>
        <taxon>Stylosanthes</taxon>
    </lineage>
</organism>
<feature type="region of interest" description="Disordered" evidence="1">
    <location>
        <begin position="36"/>
        <end position="136"/>
    </location>
</feature>
<accession>A0ABU6R6H8</accession>
<comment type="caution">
    <text evidence="2">The sequence shown here is derived from an EMBL/GenBank/DDBJ whole genome shotgun (WGS) entry which is preliminary data.</text>
</comment>
<feature type="compositionally biased region" description="Basic residues" evidence="1">
    <location>
        <begin position="1"/>
        <end position="11"/>
    </location>
</feature>
<dbReference type="EMBL" id="JASCZI010030241">
    <property type="protein sequence ID" value="MED6119576.1"/>
    <property type="molecule type" value="Genomic_DNA"/>
</dbReference>
<evidence type="ECO:0000313" key="3">
    <source>
        <dbReference type="Proteomes" id="UP001341840"/>
    </source>
</evidence>
<feature type="region of interest" description="Disordered" evidence="1">
    <location>
        <begin position="1"/>
        <end position="24"/>
    </location>
</feature>
<reference evidence="2 3" key="1">
    <citation type="journal article" date="2023" name="Plants (Basel)">
        <title>Bridging the Gap: Combining Genomics and Transcriptomics Approaches to Understand Stylosanthes scabra, an Orphan Legume from the Brazilian Caatinga.</title>
        <authorList>
            <person name="Ferreira-Neto J.R.C."/>
            <person name="da Silva M.D."/>
            <person name="Binneck E."/>
            <person name="de Melo N.F."/>
            <person name="da Silva R.H."/>
            <person name="de Melo A.L.T.M."/>
            <person name="Pandolfi V."/>
            <person name="Bustamante F.O."/>
            <person name="Brasileiro-Vidal A.C."/>
            <person name="Benko-Iseppon A.M."/>
        </authorList>
    </citation>
    <scope>NUCLEOTIDE SEQUENCE [LARGE SCALE GENOMIC DNA]</scope>
    <source>
        <tissue evidence="2">Leaves</tissue>
    </source>
</reference>